<name>A0A915CA97_PARUN</name>
<keyword evidence="1" id="KW-0812">Transmembrane</keyword>
<dbReference type="WBParaSite" id="PgR104_g021_t01">
    <property type="protein sequence ID" value="PgR104_g021_t01"/>
    <property type="gene ID" value="PgR104_g021"/>
</dbReference>
<reference evidence="3" key="1">
    <citation type="submission" date="2022-11" db="UniProtKB">
        <authorList>
            <consortium name="WormBaseParasite"/>
        </authorList>
    </citation>
    <scope>IDENTIFICATION</scope>
</reference>
<organism evidence="2 3">
    <name type="scientific">Parascaris univalens</name>
    <name type="common">Nematode worm</name>
    <dbReference type="NCBI Taxonomy" id="6257"/>
    <lineage>
        <taxon>Eukaryota</taxon>
        <taxon>Metazoa</taxon>
        <taxon>Ecdysozoa</taxon>
        <taxon>Nematoda</taxon>
        <taxon>Chromadorea</taxon>
        <taxon>Rhabditida</taxon>
        <taxon>Spirurina</taxon>
        <taxon>Ascaridomorpha</taxon>
        <taxon>Ascaridoidea</taxon>
        <taxon>Ascarididae</taxon>
        <taxon>Parascaris</taxon>
    </lineage>
</organism>
<evidence type="ECO:0000313" key="2">
    <source>
        <dbReference type="Proteomes" id="UP000887569"/>
    </source>
</evidence>
<evidence type="ECO:0000256" key="1">
    <source>
        <dbReference type="SAM" id="Phobius"/>
    </source>
</evidence>
<keyword evidence="1" id="KW-1133">Transmembrane helix</keyword>
<keyword evidence="2" id="KW-1185">Reference proteome</keyword>
<evidence type="ECO:0000313" key="3">
    <source>
        <dbReference type="WBParaSite" id="PgR104_g021_t01"/>
    </source>
</evidence>
<feature type="transmembrane region" description="Helical" evidence="1">
    <location>
        <begin position="6"/>
        <end position="24"/>
    </location>
</feature>
<keyword evidence="1" id="KW-0472">Membrane</keyword>
<proteinExistence type="predicted"/>
<accession>A0A915CA97</accession>
<dbReference type="Proteomes" id="UP000887569">
    <property type="component" value="Unplaced"/>
</dbReference>
<protein>
    <submittedName>
        <fullName evidence="3">Uncharacterized protein</fullName>
    </submittedName>
</protein>
<sequence>MFTLRVVLVIFFSCTISIVAIYTIPQQRSYSQLDNMISRCFRTICKDWMHECHWFCDSTRTKSLYERCFECLSWRGRHCFECFDM</sequence>
<dbReference type="AlphaFoldDB" id="A0A915CA97"/>